<reference evidence="3 4" key="1">
    <citation type="submission" date="2018-11" db="EMBL/GenBank/DDBJ databases">
        <title>Rufibacter latericius sp. nov., isolated from water in Baiyang Lake.</title>
        <authorList>
            <person name="Yang Y."/>
        </authorList>
    </citation>
    <scope>NUCLEOTIDE SEQUENCE [LARGE SCALE GENOMIC DNA]</scope>
    <source>
        <strain evidence="3 4">R-22-1c-1</strain>
    </source>
</reference>
<dbReference type="RefSeq" id="WP_123125116.1">
    <property type="nucleotide sequence ID" value="NZ_RJJD01000001.1"/>
</dbReference>
<evidence type="ECO:0000313" key="3">
    <source>
        <dbReference type="EMBL" id="RNI31212.1"/>
    </source>
</evidence>
<feature type="signal peptide" evidence="1">
    <location>
        <begin position="1"/>
        <end position="20"/>
    </location>
</feature>
<dbReference type="SMART" id="SM00867">
    <property type="entry name" value="YceI"/>
    <property type="match status" value="1"/>
</dbReference>
<dbReference type="PANTHER" id="PTHR34406:SF1">
    <property type="entry name" value="PROTEIN YCEI"/>
    <property type="match status" value="1"/>
</dbReference>
<organism evidence="3 4">
    <name type="scientific">Rufibacter latericius</name>
    <dbReference type="NCBI Taxonomy" id="2487040"/>
    <lineage>
        <taxon>Bacteria</taxon>
        <taxon>Pseudomonadati</taxon>
        <taxon>Bacteroidota</taxon>
        <taxon>Cytophagia</taxon>
        <taxon>Cytophagales</taxon>
        <taxon>Hymenobacteraceae</taxon>
        <taxon>Rufibacter</taxon>
    </lineage>
</organism>
<accession>A0A3M9N097</accession>
<comment type="caution">
    <text evidence="3">The sequence shown here is derived from an EMBL/GenBank/DDBJ whole genome shotgun (WGS) entry which is preliminary data.</text>
</comment>
<evidence type="ECO:0000259" key="2">
    <source>
        <dbReference type="SMART" id="SM00867"/>
    </source>
</evidence>
<dbReference type="AlphaFoldDB" id="A0A3M9N097"/>
<dbReference type="Pfam" id="PF04264">
    <property type="entry name" value="YceI"/>
    <property type="match status" value="1"/>
</dbReference>
<evidence type="ECO:0000256" key="1">
    <source>
        <dbReference type="SAM" id="SignalP"/>
    </source>
</evidence>
<proteinExistence type="predicted"/>
<name>A0A3M9N097_9BACT</name>
<evidence type="ECO:0000313" key="4">
    <source>
        <dbReference type="Proteomes" id="UP000272117"/>
    </source>
</evidence>
<keyword evidence="1" id="KW-0732">Signal</keyword>
<sequence>MKLRNTVVAALVALVTFAFAGKGVEYKVVNNQSKVSWRGTKVTGEHSGVISIADGQLTSDGKNILAGSFSIDMASIVCTDITDAKMNGNLVGHLKSDDFFGTAKYPKATLVITKVTPTKTKGQYLVNGDMTIKGIKNPIQFPATIAHAGNQIKAKANIKVDRTKYDIKYGSGSFFDNLGDKAISNEFDLTVDLVAQKDLVAKK</sequence>
<keyword evidence="4" id="KW-1185">Reference proteome</keyword>
<feature type="domain" description="Lipid/polyisoprenoid-binding YceI-like" evidence="2">
    <location>
        <begin position="25"/>
        <end position="196"/>
    </location>
</feature>
<feature type="chain" id="PRO_5018130839" evidence="1">
    <location>
        <begin position="21"/>
        <end position="203"/>
    </location>
</feature>
<dbReference type="SUPFAM" id="SSF101874">
    <property type="entry name" value="YceI-like"/>
    <property type="match status" value="1"/>
</dbReference>
<gene>
    <name evidence="3" type="ORF">EFB08_01375</name>
</gene>
<dbReference type="Gene3D" id="2.40.128.110">
    <property type="entry name" value="Lipid/polyisoprenoid-binding, YceI-like"/>
    <property type="match status" value="1"/>
</dbReference>
<dbReference type="Proteomes" id="UP000272117">
    <property type="component" value="Unassembled WGS sequence"/>
</dbReference>
<protein>
    <submittedName>
        <fullName evidence="3">YceI family protein</fullName>
    </submittedName>
</protein>
<dbReference type="EMBL" id="RJJD01000001">
    <property type="protein sequence ID" value="RNI31212.1"/>
    <property type="molecule type" value="Genomic_DNA"/>
</dbReference>
<dbReference type="PANTHER" id="PTHR34406">
    <property type="entry name" value="PROTEIN YCEI"/>
    <property type="match status" value="1"/>
</dbReference>
<dbReference type="InterPro" id="IPR036761">
    <property type="entry name" value="TTHA0802/YceI-like_sf"/>
</dbReference>
<dbReference type="InterPro" id="IPR007372">
    <property type="entry name" value="Lipid/polyisoprenoid-bd_YceI"/>
</dbReference>
<dbReference type="OrthoDB" id="951410at2"/>